<evidence type="ECO:0000313" key="1">
    <source>
        <dbReference type="EMBL" id="RNA13152.1"/>
    </source>
</evidence>
<dbReference type="EMBL" id="REGN01005494">
    <property type="protein sequence ID" value="RNA13152.1"/>
    <property type="molecule type" value="Genomic_DNA"/>
</dbReference>
<dbReference type="PANTHER" id="PTHR33395:SF22">
    <property type="entry name" value="REVERSE TRANSCRIPTASE DOMAIN-CONTAINING PROTEIN"/>
    <property type="match status" value="1"/>
</dbReference>
<dbReference type="GO" id="GO:0003964">
    <property type="term" value="F:RNA-directed DNA polymerase activity"/>
    <property type="evidence" value="ECO:0007669"/>
    <property type="project" value="UniProtKB-KW"/>
</dbReference>
<dbReference type="OrthoDB" id="6143588at2759"/>
<dbReference type="PANTHER" id="PTHR33395">
    <property type="entry name" value="TRANSCRIPTASE, PUTATIVE-RELATED-RELATED"/>
    <property type="match status" value="1"/>
</dbReference>
<comment type="caution">
    <text evidence="1">The sequence shown here is derived from an EMBL/GenBank/DDBJ whole genome shotgun (WGS) entry which is preliminary data.</text>
</comment>
<keyword evidence="1" id="KW-0695">RNA-directed DNA polymerase</keyword>
<sequence length="266" mass="29937">MIHILKKTHNKITTNVSMYEASEPLECISSREKGGTATVFNQSVIQKLVRNFTGAFGGMSSGRFTSSNRSSSSNCKKKILSLLVAGDFKFPDISWTQNGGFCTNKVRPSSLEFLNILGKNFLTQHVLEPTFKSNILDLVITNDPSRVFRVSHGPPLVSTVKDCLHTTVSWCYELRSQPLAHTDSTPRQILSLGNYELFSERIQDSAMLLENDVNTAYNQLVKSYCETSSIANPTRLHHARLHHSPKWFNANIKKLTKSKYKLHCQI</sequence>
<keyword evidence="1" id="KW-0808">Transferase</keyword>
<accession>A0A3M7QP81</accession>
<gene>
    <name evidence="1" type="ORF">BpHYR1_044882</name>
</gene>
<protein>
    <submittedName>
        <fullName evidence="1">RNA-directed DNA polymerase from mobile element jockey-like</fullName>
    </submittedName>
</protein>
<organism evidence="1 2">
    <name type="scientific">Brachionus plicatilis</name>
    <name type="common">Marine rotifer</name>
    <name type="synonym">Brachionus muelleri</name>
    <dbReference type="NCBI Taxonomy" id="10195"/>
    <lineage>
        <taxon>Eukaryota</taxon>
        <taxon>Metazoa</taxon>
        <taxon>Spiralia</taxon>
        <taxon>Gnathifera</taxon>
        <taxon>Rotifera</taxon>
        <taxon>Eurotatoria</taxon>
        <taxon>Monogononta</taxon>
        <taxon>Pseudotrocha</taxon>
        <taxon>Ploima</taxon>
        <taxon>Brachionidae</taxon>
        <taxon>Brachionus</taxon>
    </lineage>
</organism>
<dbReference type="GO" id="GO:0007508">
    <property type="term" value="P:larval heart development"/>
    <property type="evidence" value="ECO:0007669"/>
    <property type="project" value="TreeGrafter"/>
</dbReference>
<feature type="non-terminal residue" evidence="1">
    <location>
        <position position="266"/>
    </location>
</feature>
<dbReference type="GO" id="GO:0061343">
    <property type="term" value="P:cell adhesion involved in heart morphogenesis"/>
    <property type="evidence" value="ECO:0007669"/>
    <property type="project" value="TreeGrafter"/>
</dbReference>
<dbReference type="GO" id="GO:0031012">
    <property type="term" value="C:extracellular matrix"/>
    <property type="evidence" value="ECO:0007669"/>
    <property type="project" value="TreeGrafter"/>
</dbReference>
<name>A0A3M7QP81_BRAPC</name>
<keyword evidence="1" id="KW-0548">Nucleotidyltransferase</keyword>
<dbReference type="Proteomes" id="UP000276133">
    <property type="component" value="Unassembled WGS sequence"/>
</dbReference>
<reference evidence="1 2" key="1">
    <citation type="journal article" date="2018" name="Sci. Rep.">
        <title>Genomic signatures of local adaptation to the degree of environmental predictability in rotifers.</title>
        <authorList>
            <person name="Franch-Gras L."/>
            <person name="Hahn C."/>
            <person name="Garcia-Roger E.M."/>
            <person name="Carmona M.J."/>
            <person name="Serra M."/>
            <person name="Gomez A."/>
        </authorList>
    </citation>
    <scope>NUCLEOTIDE SEQUENCE [LARGE SCALE GENOMIC DNA]</scope>
    <source>
        <strain evidence="1">HYR1</strain>
    </source>
</reference>
<dbReference type="AlphaFoldDB" id="A0A3M7QP81"/>
<proteinExistence type="predicted"/>
<evidence type="ECO:0000313" key="2">
    <source>
        <dbReference type="Proteomes" id="UP000276133"/>
    </source>
</evidence>
<keyword evidence="2" id="KW-1185">Reference proteome</keyword>